<reference evidence="1 2" key="1">
    <citation type="journal article" date="2014" name="Environ. Microbiol.">
        <title>Comparative metagenomics: natural populations of induced prophages demonstrate highly unique, lower diversity viral sequences.</title>
        <authorList>
            <person name="McDaniel L.D."/>
            <person name="Rosario K."/>
            <person name="Breitbart M."/>
            <person name="Paul J.H."/>
        </authorList>
    </citation>
    <scope>NUCLEOTIDE SEQUENCE [LARGE SCALE GENOMIC DNA]</scope>
</reference>
<organism evidence="1 2">
    <name type="scientific">Bacillariodnavirus LDMD-2013</name>
    <dbReference type="NCBI Taxonomy" id="1379694"/>
    <lineage>
        <taxon>Viruses</taxon>
        <taxon>Monodnaviria</taxon>
        <taxon>Shotokuvirae</taxon>
        <taxon>Cressdnaviricota</taxon>
        <taxon>Arfiviricetes</taxon>
        <taxon>Baphyvirales</taxon>
        <taxon>Bacilladnaviridae</taxon>
        <taxon>Seawadnavirus</taxon>
        <taxon>Seawadnavirus kuhtahan</taxon>
    </lineage>
</organism>
<name>S5T668_9VIRU</name>
<evidence type="ECO:0000313" key="2">
    <source>
        <dbReference type="Proteomes" id="UP000287947"/>
    </source>
</evidence>
<dbReference type="KEGG" id="vg:22276017"/>
<keyword evidence="2" id="KW-1185">Reference proteome</keyword>
<dbReference type="Proteomes" id="UP000287947">
    <property type="component" value="Segment"/>
</dbReference>
<dbReference type="GeneID" id="22276017"/>
<dbReference type="RefSeq" id="YP_009109632.1">
    <property type="nucleotide sequence ID" value="NC_025707.1"/>
</dbReference>
<accession>S5T668</accession>
<protein>
    <submittedName>
        <fullName evidence="1">Uncharacterized protein</fullName>
    </submittedName>
</protein>
<sequence>MFGYFFAILDRLDWICHFLFRSTMLERTMVVLERNGNRVPYDIHATQCRICELWHTLESAPEEERMNRAALELCNQKIHDLKFLVEVDHDDFWPILINHPNGLRRCTWVHMFEWWSIYGVECVLEEIPIVDNIQIAEPLDYNEDGSIGTNTEAEMCDLVAEL</sequence>
<dbReference type="EMBL" id="KF133809">
    <property type="protein sequence ID" value="AGS36179.1"/>
    <property type="molecule type" value="Genomic_DNA"/>
</dbReference>
<proteinExistence type="predicted"/>
<evidence type="ECO:0000313" key="1">
    <source>
        <dbReference type="EMBL" id="AGS36179.1"/>
    </source>
</evidence>